<dbReference type="STRING" id="486041.B0DXR6"/>
<evidence type="ECO:0000259" key="1">
    <source>
        <dbReference type="Pfam" id="PF13391"/>
    </source>
</evidence>
<evidence type="ECO:0000313" key="3">
    <source>
        <dbReference type="Proteomes" id="UP000001194"/>
    </source>
</evidence>
<evidence type="ECO:0000313" key="2">
    <source>
        <dbReference type="EMBL" id="EDR00730.1"/>
    </source>
</evidence>
<dbReference type="InterPro" id="IPR003615">
    <property type="entry name" value="HNH_nuc"/>
</dbReference>
<dbReference type="RefSeq" id="XP_001888739.1">
    <property type="nucleotide sequence ID" value="XM_001888704.1"/>
</dbReference>
<accession>B0DXR6</accession>
<feature type="domain" description="HNH nuclease" evidence="1">
    <location>
        <begin position="179"/>
        <end position="275"/>
    </location>
</feature>
<name>B0DXR6_LACBS</name>
<proteinExistence type="predicted"/>
<dbReference type="Pfam" id="PF13391">
    <property type="entry name" value="HNH_2"/>
    <property type="match status" value="1"/>
</dbReference>
<dbReference type="EMBL" id="DS547147">
    <property type="protein sequence ID" value="EDR00730.1"/>
    <property type="molecule type" value="Genomic_DNA"/>
</dbReference>
<dbReference type="GeneID" id="6084374"/>
<sequence>MARTTKLMSSLPIVADVKVDHEGRSIWPYILEAERAALNMAPTKLGPNYNEPLIGSRVLGFLLQDLWLHDKHSFGLIPYKNLIEHITLALSISGYAVGSKEDCQARIKKLQDMGLYYRNHLFRVFRSNRGSIPSCSDESDPPSRPSLDVVRDRILSDTRTPTTEGSAHANALMRDGYRCMLTGEYDYISLEDHPELEEHAPADHETCFAECAHIFSETAQEGEPKAVYAASALAILEVFGLNSKVENLVGRNVHEYFNILTMRYDLHKLFDRLDIWLEEVIGEENTYEIVAVKDRLFKKMIGHIERVTFRVDPDVVAACRAKNIDPPSLPSPSLLAIRAVCSRVAHISGAADHFDQILRDLEDTPVMAENGGSAHLLASRLMQLSHPVDDTKA</sequence>
<dbReference type="HOGENOM" id="CLU_049186_1_0_1"/>
<organism evidence="3">
    <name type="scientific">Laccaria bicolor (strain S238N-H82 / ATCC MYA-4686)</name>
    <name type="common">Bicoloured deceiver</name>
    <name type="synonym">Laccaria laccata var. bicolor</name>
    <dbReference type="NCBI Taxonomy" id="486041"/>
    <lineage>
        <taxon>Eukaryota</taxon>
        <taxon>Fungi</taxon>
        <taxon>Dikarya</taxon>
        <taxon>Basidiomycota</taxon>
        <taxon>Agaricomycotina</taxon>
        <taxon>Agaricomycetes</taxon>
        <taxon>Agaricomycetidae</taxon>
        <taxon>Agaricales</taxon>
        <taxon>Agaricineae</taxon>
        <taxon>Hydnangiaceae</taxon>
        <taxon>Laccaria</taxon>
    </lineage>
</organism>
<dbReference type="Proteomes" id="UP000001194">
    <property type="component" value="Unassembled WGS sequence"/>
</dbReference>
<dbReference type="InParanoid" id="B0DXR6"/>
<protein>
    <submittedName>
        <fullName evidence="2">Predicted protein</fullName>
    </submittedName>
</protein>
<dbReference type="OrthoDB" id="2104739at2759"/>
<reference evidence="2 3" key="1">
    <citation type="journal article" date="2008" name="Nature">
        <title>The genome of Laccaria bicolor provides insights into mycorrhizal symbiosis.</title>
        <authorList>
            <person name="Martin F."/>
            <person name="Aerts A."/>
            <person name="Ahren D."/>
            <person name="Brun A."/>
            <person name="Danchin E.G.J."/>
            <person name="Duchaussoy F."/>
            <person name="Gibon J."/>
            <person name="Kohler A."/>
            <person name="Lindquist E."/>
            <person name="Pereda V."/>
            <person name="Salamov A."/>
            <person name="Shapiro H.J."/>
            <person name="Wuyts J."/>
            <person name="Blaudez D."/>
            <person name="Buee M."/>
            <person name="Brokstein P."/>
            <person name="Canbaeck B."/>
            <person name="Cohen D."/>
            <person name="Courty P.E."/>
            <person name="Coutinho P.M."/>
            <person name="Delaruelle C."/>
            <person name="Detter J.C."/>
            <person name="Deveau A."/>
            <person name="DiFazio S."/>
            <person name="Duplessis S."/>
            <person name="Fraissinet-Tachet L."/>
            <person name="Lucic E."/>
            <person name="Frey-Klett P."/>
            <person name="Fourrey C."/>
            <person name="Feussner I."/>
            <person name="Gay G."/>
            <person name="Grimwood J."/>
            <person name="Hoegger P.J."/>
            <person name="Jain P."/>
            <person name="Kilaru S."/>
            <person name="Labbe J."/>
            <person name="Lin Y.C."/>
            <person name="Legue V."/>
            <person name="Le Tacon F."/>
            <person name="Marmeisse R."/>
            <person name="Melayah D."/>
            <person name="Montanini B."/>
            <person name="Muratet M."/>
            <person name="Nehls U."/>
            <person name="Niculita-Hirzel H."/>
            <person name="Oudot-Le Secq M.P."/>
            <person name="Peter M."/>
            <person name="Quesneville H."/>
            <person name="Rajashekar B."/>
            <person name="Reich M."/>
            <person name="Rouhier N."/>
            <person name="Schmutz J."/>
            <person name="Yin T."/>
            <person name="Chalot M."/>
            <person name="Henrissat B."/>
            <person name="Kuees U."/>
            <person name="Lucas S."/>
            <person name="Van de Peer Y."/>
            <person name="Podila G.K."/>
            <person name="Polle A."/>
            <person name="Pukkila P.J."/>
            <person name="Richardson P.M."/>
            <person name="Rouze P."/>
            <person name="Sanders I.R."/>
            <person name="Stajich J.E."/>
            <person name="Tunlid A."/>
            <person name="Tuskan G."/>
            <person name="Grigoriev I.V."/>
        </authorList>
    </citation>
    <scope>NUCLEOTIDE SEQUENCE [LARGE SCALE GENOMIC DNA]</scope>
    <source>
        <strain evidence="3">S238N-H82 / ATCC MYA-4686</strain>
    </source>
</reference>
<keyword evidence="3" id="KW-1185">Reference proteome</keyword>
<dbReference type="KEGG" id="lbc:LACBIDRAFT_313190"/>
<gene>
    <name evidence="2" type="ORF">LACBIDRAFT_313190</name>
</gene>
<dbReference type="AlphaFoldDB" id="B0DXR6"/>